<dbReference type="Proteomes" id="UP000265520">
    <property type="component" value="Unassembled WGS sequence"/>
</dbReference>
<comment type="caution">
    <text evidence="1">The sequence shown here is derived from an EMBL/GenBank/DDBJ whole genome shotgun (WGS) entry which is preliminary data.</text>
</comment>
<protein>
    <submittedName>
        <fullName evidence="1">Uncharacterized protein</fullName>
    </submittedName>
</protein>
<accession>A0A392STD9</accession>
<proteinExistence type="predicted"/>
<keyword evidence="2" id="KW-1185">Reference proteome</keyword>
<evidence type="ECO:0000313" key="2">
    <source>
        <dbReference type="Proteomes" id="UP000265520"/>
    </source>
</evidence>
<dbReference type="AlphaFoldDB" id="A0A392STD9"/>
<sequence>MLDVYYSEFGMRLDEVIWLSRGCGHSGMVEQA</sequence>
<dbReference type="EMBL" id="LXQA010439512">
    <property type="protein sequence ID" value="MCI51929.1"/>
    <property type="molecule type" value="Genomic_DNA"/>
</dbReference>
<organism evidence="1 2">
    <name type="scientific">Trifolium medium</name>
    <dbReference type="NCBI Taxonomy" id="97028"/>
    <lineage>
        <taxon>Eukaryota</taxon>
        <taxon>Viridiplantae</taxon>
        <taxon>Streptophyta</taxon>
        <taxon>Embryophyta</taxon>
        <taxon>Tracheophyta</taxon>
        <taxon>Spermatophyta</taxon>
        <taxon>Magnoliopsida</taxon>
        <taxon>eudicotyledons</taxon>
        <taxon>Gunneridae</taxon>
        <taxon>Pentapetalae</taxon>
        <taxon>rosids</taxon>
        <taxon>fabids</taxon>
        <taxon>Fabales</taxon>
        <taxon>Fabaceae</taxon>
        <taxon>Papilionoideae</taxon>
        <taxon>50 kb inversion clade</taxon>
        <taxon>NPAAA clade</taxon>
        <taxon>Hologalegina</taxon>
        <taxon>IRL clade</taxon>
        <taxon>Trifolieae</taxon>
        <taxon>Trifolium</taxon>
    </lineage>
</organism>
<reference evidence="1 2" key="1">
    <citation type="journal article" date="2018" name="Front. Plant Sci.">
        <title>Red Clover (Trifolium pratense) and Zigzag Clover (T. medium) - A Picture of Genomic Similarities and Differences.</title>
        <authorList>
            <person name="Dluhosova J."/>
            <person name="Istvanek J."/>
            <person name="Nedelnik J."/>
            <person name="Repkova J."/>
        </authorList>
    </citation>
    <scope>NUCLEOTIDE SEQUENCE [LARGE SCALE GENOMIC DNA]</scope>
    <source>
        <strain evidence="2">cv. 10/8</strain>
        <tissue evidence="1">Leaf</tissue>
    </source>
</reference>
<feature type="non-terminal residue" evidence="1">
    <location>
        <position position="32"/>
    </location>
</feature>
<name>A0A392STD9_9FABA</name>
<evidence type="ECO:0000313" key="1">
    <source>
        <dbReference type="EMBL" id="MCI51929.1"/>
    </source>
</evidence>